<dbReference type="InterPro" id="IPR010585">
    <property type="entry name" value="DNA_repair_prot_XRCC4"/>
</dbReference>
<dbReference type="Gene3D" id="1.20.5.370">
    <property type="match status" value="1"/>
</dbReference>
<evidence type="ECO:0008006" key="8">
    <source>
        <dbReference type="Google" id="ProtNLM"/>
    </source>
</evidence>
<keyword evidence="7" id="KW-1185">Reference proteome</keyword>
<accession>A0A2K1LBF8</accession>
<dbReference type="EnsemblPlants" id="Pp3c1_38430V3.5">
    <property type="protein sequence ID" value="Pp3c1_38430V3.5"/>
    <property type="gene ID" value="Pp3c1_38430"/>
</dbReference>
<dbReference type="PaxDb" id="3218-PP1S147_88V6.1"/>
<dbReference type="Gramene" id="Pp3c1_38430V3.5">
    <property type="protein sequence ID" value="Pp3c1_38430V3.5"/>
    <property type="gene ID" value="Pp3c1_38430"/>
</dbReference>
<feature type="coiled-coil region" evidence="1">
    <location>
        <begin position="167"/>
        <end position="216"/>
    </location>
</feature>
<dbReference type="EMBL" id="ABEU02000001">
    <property type="protein sequence ID" value="PNR63353.1"/>
    <property type="molecule type" value="Genomic_DNA"/>
</dbReference>
<protein>
    <recommendedName>
        <fullName evidence="8">DNA repair protein XRCC4</fullName>
    </recommendedName>
</protein>
<evidence type="ECO:0000313" key="5">
    <source>
        <dbReference type="EMBL" id="PNR63353.1"/>
    </source>
</evidence>
<dbReference type="GO" id="GO:0006302">
    <property type="term" value="P:double-strand break repair"/>
    <property type="evidence" value="ECO:0007669"/>
    <property type="project" value="InterPro"/>
</dbReference>
<dbReference type="PANTHER" id="PTHR28559">
    <property type="entry name" value="DNA REPAIR PROTEIN XRCC4"/>
    <property type="match status" value="1"/>
</dbReference>
<keyword evidence="1" id="KW-0175">Coiled coil</keyword>
<dbReference type="InterPro" id="IPR053962">
    <property type="entry name" value="XRCC4_CC"/>
</dbReference>
<dbReference type="SUPFAM" id="SSF58022">
    <property type="entry name" value="XRCC4, C-terminal oligomerization domain"/>
    <property type="match status" value="1"/>
</dbReference>
<name>A0A2K1LBF8_PHYPA</name>
<dbReference type="Pfam" id="PF06632">
    <property type="entry name" value="XRCC4"/>
    <property type="match status" value="1"/>
</dbReference>
<dbReference type="Pfam" id="PF21924">
    <property type="entry name" value="XRCC4_CC"/>
    <property type="match status" value="1"/>
</dbReference>
<dbReference type="GO" id="GO:0005634">
    <property type="term" value="C:nucleus"/>
    <property type="evidence" value="ECO:0007669"/>
    <property type="project" value="InterPro"/>
</dbReference>
<feature type="domain" description="XRCC4 coiled-coil" evidence="4">
    <location>
        <begin position="133"/>
        <end position="206"/>
    </location>
</feature>
<dbReference type="Gramene" id="Pp3c1_38430V3.1">
    <property type="protein sequence ID" value="Pp3c1_38430V3.1"/>
    <property type="gene ID" value="Pp3c1_38430"/>
</dbReference>
<evidence type="ECO:0000259" key="3">
    <source>
        <dbReference type="Pfam" id="PF06632"/>
    </source>
</evidence>
<sequence>MAGLDNGTCIRLEVLEELDMSTVKRTLFVKSVWEPTRLSPTSFSLAISDGHRAWTFEGSETFVKKRAEVWDKNVSWVMDKLKLLLTVVQPGIAYHLTGMLDNHRKFSFEIQDMETNLSLTANFSLVDASDPEIVTRDLLGFLLHGNEILTVDYVKKCRSFDQVLAENKALSEQNKRFAHEKKQFEQAVYKKFVAVLNSKKIKLKELKKEIEKWKIQPESKVERDDTTSSSSGEDEKEIDHQEVLRSSSNKSIRREDGSSGSLIGASAFNDPDATQPFLDEMENKARITEFPNEDVPSNVVAALLEDTSYTALPRKRRRR</sequence>
<dbReference type="EnsemblPlants" id="Pp3c1_38430V3.1">
    <property type="protein sequence ID" value="Pp3c1_38430V3.1"/>
    <property type="gene ID" value="Pp3c1_38430"/>
</dbReference>
<feature type="compositionally biased region" description="Basic and acidic residues" evidence="2">
    <location>
        <begin position="217"/>
        <end position="226"/>
    </location>
</feature>
<reference evidence="6" key="3">
    <citation type="submission" date="2020-12" db="UniProtKB">
        <authorList>
            <consortium name="EnsemblPlants"/>
        </authorList>
    </citation>
    <scope>IDENTIFICATION</scope>
</reference>
<reference evidence="5 7" key="2">
    <citation type="journal article" date="2018" name="Plant J.">
        <title>The Physcomitrella patens chromosome-scale assembly reveals moss genome structure and evolution.</title>
        <authorList>
            <person name="Lang D."/>
            <person name="Ullrich K.K."/>
            <person name="Murat F."/>
            <person name="Fuchs J."/>
            <person name="Jenkins J."/>
            <person name="Haas F.B."/>
            <person name="Piednoel M."/>
            <person name="Gundlach H."/>
            <person name="Van Bel M."/>
            <person name="Meyberg R."/>
            <person name="Vives C."/>
            <person name="Morata J."/>
            <person name="Symeonidi A."/>
            <person name="Hiss M."/>
            <person name="Muchero W."/>
            <person name="Kamisugi Y."/>
            <person name="Saleh O."/>
            <person name="Blanc G."/>
            <person name="Decker E.L."/>
            <person name="van Gessel N."/>
            <person name="Grimwood J."/>
            <person name="Hayes R.D."/>
            <person name="Graham S.W."/>
            <person name="Gunter L.E."/>
            <person name="McDaniel S.F."/>
            <person name="Hoernstein S.N.W."/>
            <person name="Larsson A."/>
            <person name="Li F.W."/>
            <person name="Perroud P.F."/>
            <person name="Phillips J."/>
            <person name="Ranjan P."/>
            <person name="Rokshar D.S."/>
            <person name="Rothfels C.J."/>
            <person name="Schneider L."/>
            <person name="Shu S."/>
            <person name="Stevenson D.W."/>
            <person name="Thummler F."/>
            <person name="Tillich M."/>
            <person name="Villarreal Aguilar J.C."/>
            <person name="Widiez T."/>
            <person name="Wong G.K."/>
            <person name="Wymore A."/>
            <person name="Zhang Y."/>
            <person name="Zimmer A.D."/>
            <person name="Quatrano R.S."/>
            <person name="Mayer K.F.X."/>
            <person name="Goodstein D."/>
            <person name="Casacuberta J.M."/>
            <person name="Vandepoele K."/>
            <person name="Reski R."/>
            <person name="Cuming A.C."/>
            <person name="Tuskan G.A."/>
            <person name="Maumus F."/>
            <person name="Salse J."/>
            <person name="Schmutz J."/>
            <person name="Rensing S.A."/>
        </authorList>
    </citation>
    <scope>NUCLEOTIDE SEQUENCE [LARGE SCALE GENOMIC DNA]</scope>
    <source>
        <strain evidence="6 7">cv. Gransden 2004</strain>
    </source>
</reference>
<dbReference type="PANTHER" id="PTHR28559:SF1">
    <property type="entry name" value="DNA REPAIR PROTEIN XRCC4"/>
    <property type="match status" value="1"/>
</dbReference>
<dbReference type="InterPro" id="IPR014751">
    <property type="entry name" value="XRCC4-like_C"/>
</dbReference>
<evidence type="ECO:0000256" key="1">
    <source>
        <dbReference type="SAM" id="Coils"/>
    </source>
</evidence>
<proteinExistence type="predicted"/>
<dbReference type="Proteomes" id="UP000006727">
    <property type="component" value="Chromosome 1"/>
</dbReference>
<dbReference type="InterPro" id="IPR053961">
    <property type="entry name" value="XRCC4_N"/>
</dbReference>
<evidence type="ECO:0000259" key="4">
    <source>
        <dbReference type="Pfam" id="PF21924"/>
    </source>
</evidence>
<dbReference type="AlphaFoldDB" id="A0A2K1LBF8"/>
<organism evidence="5">
    <name type="scientific">Physcomitrium patens</name>
    <name type="common">Spreading-leaved earth moss</name>
    <name type="synonym">Physcomitrella patens</name>
    <dbReference type="NCBI Taxonomy" id="3218"/>
    <lineage>
        <taxon>Eukaryota</taxon>
        <taxon>Viridiplantae</taxon>
        <taxon>Streptophyta</taxon>
        <taxon>Embryophyta</taxon>
        <taxon>Bryophyta</taxon>
        <taxon>Bryophytina</taxon>
        <taxon>Bryopsida</taxon>
        <taxon>Funariidae</taxon>
        <taxon>Funariales</taxon>
        <taxon>Funariaceae</taxon>
        <taxon>Physcomitrium</taxon>
    </lineage>
</organism>
<evidence type="ECO:0000313" key="6">
    <source>
        <dbReference type="EnsemblPlants" id="Pp3c1_38430V3.1"/>
    </source>
</evidence>
<feature type="region of interest" description="Disordered" evidence="2">
    <location>
        <begin position="217"/>
        <end position="295"/>
    </location>
</feature>
<reference evidence="5 7" key="1">
    <citation type="journal article" date="2008" name="Science">
        <title>The Physcomitrella genome reveals evolutionary insights into the conquest of land by plants.</title>
        <authorList>
            <person name="Rensing S."/>
            <person name="Lang D."/>
            <person name="Zimmer A."/>
            <person name="Terry A."/>
            <person name="Salamov A."/>
            <person name="Shapiro H."/>
            <person name="Nishiyama T."/>
            <person name="Perroud P.-F."/>
            <person name="Lindquist E."/>
            <person name="Kamisugi Y."/>
            <person name="Tanahashi T."/>
            <person name="Sakakibara K."/>
            <person name="Fujita T."/>
            <person name="Oishi K."/>
            <person name="Shin-I T."/>
            <person name="Kuroki Y."/>
            <person name="Toyoda A."/>
            <person name="Suzuki Y."/>
            <person name="Hashimoto A."/>
            <person name="Yamaguchi K."/>
            <person name="Sugano A."/>
            <person name="Kohara Y."/>
            <person name="Fujiyama A."/>
            <person name="Anterola A."/>
            <person name="Aoki S."/>
            <person name="Ashton N."/>
            <person name="Barbazuk W.B."/>
            <person name="Barker E."/>
            <person name="Bennetzen J."/>
            <person name="Bezanilla M."/>
            <person name="Blankenship R."/>
            <person name="Cho S.H."/>
            <person name="Dutcher S."/>
            <person name="Estelle M."/>
            <person name="Fawcett J.A."/>
            <person name="Gundlach H."/>
            <person name="Hanada K."/>
            <person name="Heyl A."/>
            <person name="Hicks K.A."/>
            <person name="Hugh J."/>
            <person name="Lohr M."/>
            <person name="Mayer K."/>
            <person name="Melkozernov A."/>
            <person name="Murata T."/>
            <person name="Nelson D."/>
            <person name="Pils B."/>
            <person name="Prigge M."/>
            <person name="Reiss B."/>
            <person name="Renner T."/>
            <person name="Rombauts S."/>
            <person name="Rushton P."/>
            <person name="Sanderfoot A."/>
            <person name="Schween G."/>
            <person name="Shiu S.-H."/>
            <person name="Stueber K."/>
            <person name="Theodoulou F.L."/>
            <person name="Tu H."/>
            <person name="Van de Peer Y."/>
            <person name="Verrier P.J."/>
            <person name="Waters E."/>
            <person name="Wood A."/>
            <person name="Yang L."/>
            <person name="Cove D."/>
            <person name="Cuming A."/>
            <person name="Hasebe M."/>
            <person name="Lucas S."/>
            <person name="Mishler D.B."/>
            <person name="Reski R."/>
            <person name="Grigoriev I."/>
            <person name="Quatrano R.S."/>
            <person name="Boore J.L."/>
        </authorList>
    </citation>
    <scope>NUCLEOTIDE SEQUENCE [LARGE SCALE GENOMIC DNA]</scope>
    <source>
        <strain evidence="6 7">cv. Gransden 2004</strain>
    </source>
</reference>
<dbReference type="GO" id="GO:0006310">
    <property type="term" value="P:DNA recombination"/>
    <property type="evidence" value="ECO:0007669"/>
    <property type="project" value="InterPro"/>
</dbReference>
<evidence type="ECO:0000256" key="2">
    <source>
        <dbReference type="SAM" id="MobiDB-lite"/>
    </source>
</evidence>
<dbReference type="STRING" id="3218.A0A2K1LBF8"/>
<evidence type="ECO:0000313" key="7">
    <source>
        <dbReference type="Proteomes" id="UP000006727"/>
    </source>
</evidence>
<gene>
    <name evidence="5" type="ORF">PHYPA_001778</name>
</gene>
<dbReference type="GO" id="GO:0003677">
    <property type="term" value="F:DNA binding"/>
    <property type="evidence" value="ECO:0007669"/>
    <property type="project" value="InterPro"/>
</dbReference>
<feature type="domain" description="XRCC4 N-terminal" evidence="3">
    <location>
        <begin position="27"/>
        <end position="117"/>
    </location>
</feature>